<accession>A0A5B7EFK9</accession>
<reference evidence="2 3" key="1">
    <citation type="submission" date="2019-05" db="EMBL/GenBank/DDBJ databases">
        <title>Another draft genome of Portunus trituberculatus and its Hox gene families provides insights of decapod evolution.</title>
        <authorList>
            <person name="Jeong J.-H."/>
            <person name="Song I."/>
            <person name="Kim S."/>
            <person name="Choi T."/>
            <person name="Kim D."/>
            <person name="Ryu S."/>
            <person name="Kim W."/>
        </authorList>
    </citation>
    <scope>NUCLEOTIDE SEQUENCE [LARGE SCALE GENOMIC DNA]</scope>
    <source>
        <tissue evidence="2">Muscle</tissue>
    </source>
</reference>
<feature type="region of interest" description="Disordered" evidence="1">
    <location>
        <begin position="64"/>
        <end position="96"/>
    </location>
</feature>
<dbReference type="AlphaFoldDB" id="A0A5B7EFK9"/>
<evidence type="ECO:0000313" key="3">
    <source>
        <dbReference type="Proteomes" id="UP000324222"/>
    </source>
</evidence>
<dbReference type="Proteomes" id="UP000324222">
    <property type="component" value="Unassembled WGS sequence"/>
</dbReference>
<gene>
    <name evidence="2" type="ORF">E2C01_025460</name>
</gene>
<evidence type="ECO:0000256" key="1">
    <source>
        <dbReference type="SAM" id="MobiDB-lite"/>
    </source>
</evidence>
<comment type="caution">
    <text evidence="2">The sequence shown here is derived from an EMBL/GenBank/DDBJ whole genome shotgun (WGS) entry which is preliminary data.</text>
</comment>
<keyword evidence="3" id="KW-1185">Reference proteome</keyword>
<protein>
    <submittedName>
        <fullName evidence="2">Uncharacterized protein</fullName>
    </submittedName>
</protein>
<evidence type="ECO:0000313" key="2">
    <source>
        <dbReference type="EMBL" id="MPC32155.1"/>
    </source>
</evidence>
<name>A0A5B7EFK9_PORTR</name>
<proteinExistence type="predicted"/>
<dbReference type="EMBL" id="VSRR010002575">
    <property type="protein sequence ID" value="MPC32155.1"/>
    <property type="molecule type" value="Genomic_DNA"/>
</dbReference>
<feature type="compositionally biased region" description="Polar residues" evidence="1">
    <location>
        <begin position="87"/>
        <end position="96"/>
    </location>
</feature>
<organism evidence="2 3">
    <name type="scientific">Portunus trituberculatus</name>
    <name type="common">Swimming crab</name>
    <name type="synonym">Neptunus trituberculatus</name>
    <dbReference type="NCBI Taxonomy" id="210409"/>
    <lineage>
        <taxon>Eukaryota</taxon>
        <taxon>Metazoa</taxon>
        <taxon>Ecdysozoa</taxon>
        <taxon>Arthropoda</taxon>
        <taxon>Crustacea</taxon>
        <taxon>Multicrustacea</taxon>
        <taxon>Malacostraca</taxon>
        <taxon>Eumalacostraca</taxon>
        <taxon>Eucarida</taxon>
        <taxon>Decapoda</taxon>
        <taxon>Pleocyemata</taxon>
        <taxon>Brachyura</taxon>
        <taxon>Eubrachyura</taxon>
        <taxon>Portunoidea</taxon>
        <taxon>Portunidae</taxon>
        <taxon>Portuninae</taxon>
        <taxon>Portunus</taxon>
    </lineage>
</organism>
<sequence length="96" mass="10729">MELCFSKWSSILRRGDWRYVAAVDDGWAVCGSWTALDGRYMAGGCDRWAVCGRWWVGGTERRGGGGWARGRPGNPTPGASHWLRWNNGGSHLNSEW</sequence>